<evidence type="ECO:0000313" key="1">
    <source>
        <dbReference type="EMBL" id="KAJ8626318.1"/>
    </source>
</evidence>
<evidence type="ECO:0000313" key="2">
    <source>
        <dbReference type="Proteomes" id="UP001234297"/>
    </source>
</evidence>
<proteinExistence type="predicted"/>
<organism evidence="1 2">
    <name type="scientific">Persea americana</name>
    <name type="common">Avocado</name>
    <dbReference type="NCBI Taxonomy" id="3435"/>
    <lineage>
        <taxon>Eukaryota</taxon>
        <taxon>Viridiplantae</taxon>
        <taxon>Streptophyta</taxon>
        <taxon>Embryophyta</taxon>
        <taxon>Tracheophyta</taxon>
        <taxon>Spermatophyta</taxon>
        <taxon>Magnoliopsida</taxon>
        <taxon>Magnoliidae</taxon>
        <taxon>Laurales</taxon>
        <taxon>Lauraceae</taxon>
        <taxon>Persea</taxon>
    </lineage>
</organism>
<keyword evidence="2" id="KW-1185">Reference proteome</keyword>
<protein>
    <submittedName>
        <fullName evidence="1">Uncharacterized protein</fullName>
    </submittedName>
</protein>
<accession>A0ACC2KZA3</accession>
<reference evidence="1 2" key="1">
    <citation type="journal article" date="2022" name="Hortic Res">
        <title>A haplotype resolved chromosomal level avocado genome allows analysis of novel avocado genes.</title>
        <authorList>
            <person name="Nath O."/>
            <person name="Fletcher S.J."/>
            <person name="Hayward A."/>
            <person name="Shaw L.M."/>
            <person name="Masouleh A.K."/>
            <person name="Furtado A."/>
            <person name="Henry R.J."/>
            <person name="Mitter N."/>
        </authorList>
    </citation>
    <scope>NUCLEOTIDE SEQUENCE [LARGE SCALE GENOMIC DNA]</scope>
    <source>
        <strain evidence="2">cv. Hass</strain>
    </source>
</reference>
<name>A0ACC2KZA3_PERAE</name>
<gene>
    <name evidence="1" type="ORF">MRB53_019625</name>
</gene>
<sequence length="312" mass="35185">MGSHLARSKSKVKAPSRLTISFAPNTLHIFSYIKMSRPHDGQRPFFPFGNPFRMILPKGSYISPKLLILLNTFEQTLAASLEKLNTNYNPNVLSLSWIKLAIESLCETHTSIKTLITELQFPVSDWDDKWIDLYLDNSVKLLDVCIAFSAEISRFNQGQLLLQYVLHILDSSSNLPSSEQLVQAGRSLHELRTHQKERAFNDLQANVNGEIRRKASDNSHPTLKELEAVYEHVEKLCDIIDGDGHKEAEILKRAVSGLTESSEALSDGLDLLSKDVEGFFQIGLTGRDALLYNLRASDLNQENNVEEFQNCI</sequence>
<comment type="caution">
    <text evidence="1">The sequence shown here is derived from an EMBL/GenBank/DDBJ whole genome shotgun (WGS) entry which is preliminary data.</text>
</comment>
<dbReference type="EMBL" id="CM056814">
    <property type="protein sequence ID" value="KAJ8626318.1"/>
    <property type="molecule type" value="Genomic_DNA"/>
</dbReference>
<dbReference type="Proteomes" id="UP001234297">
    <property type="component" value="Chromosome 6"/>
</dbReference>